<feature type="region of interest" description="Disordered" evidence="1">
    <location>
        <begin position="1"/>
        <end position="24"/>
    </location>
</feature>
<organism evidence="2 3">
    <name type="scientific">Oryza meyeriana var. granulata</name>
    <dbReference type="NCBI Taxonomy" id="110450"/>
    <lineage>
        <taxon>Eukaryota</taxon>
        <taxon>Viridiplantae</taxon>
        <taxon>Streptophyta</taxon>
        <taxon>Embryophyta</taxon>
        <taxon>Tracheophyta</taxon>
        <taxon>Spermatophyta</taxon>
        <taxon>Magnoliopsida</taxon>
        <taxon>Liliopsida</taxon>
        <taxon>Poales</taxon>
        <taxon>Poaceae</taxon>
        <taxon>BOP clade</taxon>
        <taxon>Oryzoideae</taxon>
        <taxon>Oryzeae</taxon>
        <taxon>Oryzinae</taxon>
        <taxon>Oryza</taxon>
        <taxon>Oryza meyeriana</taxon>
    </lineage>
</organism>
<evidence type="ECO:0000313" key="3">
    <source>
        <dbReference type="Proteomes" id="UP000479710"/>
    </source>
</evidence>
<sequence>MCANLDTDNNEVCHSPDSSNVESEAKPDIFSDLGFRWGFGSGGMEVVMEEFKDLERFAQCA</sequence>
<dbReference type="Proteomes" id="UP000479710">
    <property type="component" value="Unassembled WGS sequence"/>
</dbReference>
<reference evidence="2 3" key="1">
    <citation type="submission" date="2019-11" db="EMBL/GenBank/DDBJ databases">
        <title>Whole genome sequence of Oryza granulata.</title>
        <authorList>
            <person name="Li W."/>
        </authorList>
    </citation>
    <scope>NUCLEOTIDE SEQUENCE [LARGE SCALE GENOMIC DNA]</scope>
    <source>
        <strain evidence="3">cv. Menghai</strain>
        <tissue evidence="2">Leaf</tissue>
    </source>
</reference>
<evidence type="ECO:0000256" key="1">
    <source>
        <dbReference type="SAM" id="MobiDB-lite"/>
    </source>
</evidence>
<dbReference type="EMBL" id="SPHZ02000001">
    <property type="protein sequence ID" value="KAF0932344.1"/>
    <property type="molecule type" value="Genomic_DNA"/>
</dbReference>
<dbReference type="AlphaFoldDB" id="A0A6G1F653"/>
<comment type="caution">
    <text evidence="2">The sequence shown here is derived from an EMBL/GenBank/DDBJ whole genome shotgun (WGS) entry which is preliminary data.</text>
</comment>
<evidence type="ECO:0000313" key="2">
    <source>
        <dbReference type="EMBL" id="KAF0932344.1"/>
    </source>
</evidence>
<name>A0A6G1F653_9ORYZ</name>
<feature type="compositionally biased region" description="Polar residues" evidence="1">
    <location>
        <begin position="1"/>
        <end position="22"/>
    </location>
</feature>
<accession>A0A6G1F653</accession>
<proteinExistence type="predicted"/>
<protein>
    <submittedName>
        <fullName evidence="2">Uncharacterized protein</fullName>
    </submittedName>
</protein>
<keyword evidence="3" id="KW-1185">Reference proteome</keyword>
<gene>
    <name evidence="2" type="ORF">E2562_010291</name>
</gene>